<protein>
    <submittedName>
        <fullName evidence="2">Uncharacterized protein</fullName>
    </submittedName>
</protein>
<evidence type="ECO:0000313" key="2">
    <source>
        <dbReference type="EMBL" id="OMJ73954.1"/>
    </source>
</evidence>
<organism evidence="2 3">
    <name type="scientific">Stentor coeruleus</name>
    <dbReference type="NCBI Taxonomy" id="5963"/>
    <lineage>
        <taxon>Eukaryota</taxon>
        <taxon>Sar</taxon>
        <taxon>Alveolata</taxon>
        <taxon>Ciliophora</taxon>
        <taxon>Postciliodesmatophora</taxon>
        <taxon>Heterotrichea</taxon>
        <taxon>Heterotrichida</taxon>
        <taxon>Stentoridae</taxon>
        <taxon>Stentor</taxon>
    </lineage>
</organism>
<dbReference type="EMBL" id="MPUH01000785">
    <property type="protein sequence ID" value="OMJ73954.1"/>
    <property type="molecule type" value="Genomic_DNA"/>
</dbReference>
<feature type="compositionally biased region" description="Polar residues" evidence="1">
    <location>
        <begin position="80"/>
        <end position="91"/>
    </location>
</feature>
<accession>A0A1R2BB12</accession>
<evidence type="ECO:0000313" key="3">
    <source>
        <dbReference type="Proteomes" id="UP000187209"/>
    </source>
</evidence>
<dbReference type="AlphaFoldDB" id="A0A1R2BB12"/>
<dbReference type="Proteomes" id="UP000187209">
    <property type="component" value="Unassembled WGS sequence"/>
</dbReference>
<feature type="compositionally biased region" description="Acidic residues" evidence="1">
    <location>
        <begin position="98"/>
        <end position="108"/>
    </location>
</feature>
<name>A0A1R2BB12_9CILI</name>
<feature type="region of interest" description="Disordered" evidence="1">
    <location>
        <begin position="48"/>
        <end position="152"/>
    </location>
</feature>
<evidence type="ECO:0000256" key="1">
    <source>
        <dbReference type="SAM" id="MobiDB-lite"/>
    </source>
</evidence>
<sequence length="168" mass="19277">MRLVKRMHYIKVVEKCQTLSLSGELVESSSILEQFFVHLPTFSNDAVNTNFQGQSPNSPIVVDSSSESEEEPRESPETSFQTQNSRNNTAENPLEILSDSENESEIEEITFANSKMPNGQLKKNEKKNLGRRERSRESSETRKKSINDGLFENYKMKKPLSKFRNNEI</sequence>
<keyword evidence="3" id="KW-1185">Reference proteome</keyword>
<feature type="compositionally biased region" description="Polar residues" evidence="1">
    <location>
        <begin position="48"/>
        <end position="58"/>
    </location>
</feature>
<feature type="compositionally biased region" description="Basic and acidic residues" evidence="1">
    <location>
        <begin position="122"/>
        <end position="146"/>
    </location>
</feature>
<proteinExistence type="predicted"/>
<comment type="caution">
    <text evidence="2">The sequence shown here is derived from an EMBL/GenBank/DDBJ whole genome shotgun (WGS) entry which is preliminary data.</text>
</comment>
<reference evidence="2 3" key="1">
    <citation type="submission" date="2016-11" db="EMBL/GenBank/DDBJ databases">
        <title>The macronuclear genome of Stentor coeruleus: a giant cell with tiny introns.</title>
        <authorList>
            <person name="Slabodnick M."/>
            <person name="Ruby J.G."/>
            <person name="Reiff S.B."/>
            <person name="Swart E.C."/>
            <person name="Gosai S."/>
            <person name="Prabakaran S."/>
            <person name="Witkowska E."/>
            <person name="Larue G.E."/>
            <person name="Fisher S."/>
            <person name="Freeman R.M."/>
            <person name="Gunawardena J."/>
            <person name="Chu W."/>
            <person name="Stover N.A."/>
            <person name="Gregory B.D."/>
            <person name="Nowacki M."/>
            <person name="Derisi J."/>
            <person name="Roy S.W."/>
            <person name="Marshall W.F."/>
            <person name="Sood P."/>
        </authorList>
    </citation>
    <scope>NUCLEOTIDE SEQUENCE [LARGE SCALE GENOMIC DNA]</scope>
    <source>
        <strain evidence="2">WM001</strain>
    </source>
</reference>
<gene>
    <name evidence="2" type="ORF">SteCoe_27265</name>
</gene>